<comment type="caution">
    <text evidence="11">The sequence shown here is derived from an EMBL/GenBank/DDBJ whole genome shotgun (WGS) entry which is preliminary data.</text>
</comment>
<dbReference type="CDD" id="cd00637">
    <property type="entry name" value="7tm_classA_rhodopsin-like"/>
    <property type="match status" value="1"/>
</dbReference>
<feature type="transmembrane region" description="Helical" evidence="9">
    <location>
        <begin position="125"/>
        <end position="150"/>
    </location>
</feature>
<dbReference type="Gene3D" id="1.20.1070.10">
    <property type="entry name" value="Rhodopsin 7-helix transmembrane proteins"/>
    <property type="match status" value="1"/>
</dbReference>
<keyword evidence="4 8" id="KW-0297">G-protein coupled receptor</keyword>
<dbReference type="PROSITE" id="PS00237">
    <property type="entry name" value="G_PROTEIN_RECEP_F1_1"/>
    <property type="match status" value="1"/>
</dbReference>
<feature type="transmembrane region" description="Helical" evidence="9">
    <location>
        <begin position="28"/>
        <end position="45"/>
    </location>
</feature>
<reference evidence="11 12" key="1">
    <citation type="submission" date="2022-05" db="EMBL/GenBank/DDBJ databases">
        <authorList>
            <consortium name="Genoscope - CEA"/>
            <person name="William W."/>
        </authorList>
    </citation>
    <scope>NUCLEOTIDE SEQUENCE [LARGE SCALE GENOMIC DNA]</scope>
</reference>
<dbReference type="AlphaFoldDB" id="A0AAU9XT31"/>
<comment type="subcellular location">
    <subcellularLocation>
        <location evidence="1">Membrane</location>
        <topology evidence="1">Multi-pass membrane protein</topology>
    </subcellularLocation>
</comment>
<gene>
    <name evidence="11" type="ORF">PMEA_00030287</name>
</gene>
<dbReference type="PANTHER" id="PTHR24240">
    <property type="entry name" value="OPSIN"/>
    <property type="match status" value="1"/>
</dbReference>
<evidence type="ECO:0000256" key="8">
    <source>
        <dbReference type="RuleBase" id="RU000688"/>
    </source>
</evidence>
<evidence type="ECO:0000256" key="6">
    <source>
        <dbReference type="ARBA" id="ARBA00023170"/>
    </source>
</evidence>
<feature type="domain" description="G-protein coupled receptors family 1 profile" evidence="10">
    <location>
        <begin position="66"/>
        <end position="322"/>
    </location>
</feature>
<dbReference type="PROSITE" id="PS50262">
    <property type="entry name" value="G_PROTEIN_RECEP_F1_2"/>
    <property type="match status" value="1"/>
</dbReference>
<dbReference type="Pfam" id="PF00001">
    <property type="entry name" value="7tm_1"/>
    <property type="match status" value="1"/>
</dbReference>
<evidence type="ECO:0000256" key="1">
    <source>
        <dbReference type="ARBA" id="ARBA00004141"/>
    </source>
</evidence>
<evidence type="ECO:0000256" key="3">
    <source>
        <dbReference type="ARBA" id="ARBA00022989"/>
    </source>
</evidence>
<evidence type="ECO:0000313" key="12">
    <source>
        <dbReference type="Proteomes" id="UP001159428"/>
    </source>
</evidence>
<dbReference type="GO" id="GO:0004930">
    <property type="term" value="F:G protein-coupled receptor activity"/>
    <property type="evidence" value="ECO:0007669"/>
    <property type="project" value="UniProtKB-KW"/>
</dbReference>
<dbReference type="EMBL" id="CALNXJ010000066">
    <property type="protein sequence ID" value="CAH3158097.1"/>
    <property type="molecule type" value="Genomic_DNA"/>
</dbReference>
<evidence type="ECO:0000256" key="2">
    <source>
        <dbReference type="ARBA" id="ARBA00022692"/>
    </source>
</evidence>
<sequence length="390" mass="44591">MLLQCCDQCVEVIIVCITRRTLSIYKPLAHHVIFATFACITVRRMRHIDVLTGLLALAGTLIAIIGNILVCLTIYRNSRLRTPTNVYIAALAILGFLFAVFIGPTVTATLFAGERWIFGRQFCSFQAFMTLFIEFATLHTMALTAINRYCRITKPNIYKKLFPSKRRSCGILVLIWAIQFAFILSFSLPSFAKYEFSEKRISCILIFDSSSVDIVYSTVKAALYFGVTSVIVVYCYAKVFCNIREHARKISCTFRTRDRLNIEEIKITRTVFGVVLFFLACWIPEYIISIITRLQPNHLHPSANRVIVFFLFLSCSLTPWVYAVTNREFRNEFKRLLTCKAKRREEVSDLPATVEEGEMPCNFGSSGEFMVMLKNSYFKEPGKVISGKIQ</sequence>
<dbReference type="InterPro" id="IPR000276">
    <property type="entry name" value="GPCR_Rhodpsn"/>
</dbReference>
<feature type="transmembrane region" description="Helical" evidence="9">
    <location>
        <begin position="51"/>
        <end position="75"/>
    </location>
</feature>
<comment type="similarity">
    <text evidence="8">Belongs to the G-protein coupled receptor 1 family.</text>
</comment>
<proteinExistence type="inferred from homology"/>
<evidence type="ECO:0000259" key="10">
    <source>
        <dbReference type="PROSITE" id="PS50262"/>
    </source>
</evidence>
<feature type="transmembrane region" description="Helical" evidence="9">
    <location>
        <begin position="221"/>
        <end position="241"/>
    </location>
</feature>
<dbReference type="InterPro" id="IPR017452">
    <property type="entry name" value="GPCR_Rhodpsn_7TM"/>
</dbReference>
<dbReference type="SUPFAM" id="SSF81321">
    <property type="entry name" value="Family A G protein-coupled receptor-like"/>
    <property type="match status" value="1"/>
</dbReference>
<feature type="transmembrane region" description="Helical" evidence="9">
    <location>
        <begin position="306"/>
        <end position="325"/>
    </location>
</feature>
<evidence type="ECO:0000256" key="7">
    <source>
        <dbReference type="ARBA" id="ARBA00023224"/>
    </source>
</evidence>
<dbReference type="GO" id="GO:0016020">
    <property type="term" value="C:membrane"/>
    <property type="evidence" value="ECO:0007669"/>
    <property type="project" value="UniProtKB-SubCell"/>
</dbReference>
<keyword evidence="5 9" id="KW-0472">Membrane</keyword>
<keyword evidence="3 9" id="KW-1133">Transmembrane helix</keyword>
<evidence type="ECO:0000256" key="4">
    <source>
        <dbReference type="ARBA" id="ARBA00023040"/>
    </source>
</evidence>
<evidence type="ECO:0000313" key="11">
    <source>
        <dbReference type="EMBL" id="CAH3158097.1"/>
    </source>
</evidence>
<evidence type="ECO:0000256" key="9">
    <source>
        <dbReference type="SAM" id="Phobius"/>
    </source>
</evidence>
<dbReference type="InterPro" id="IPR050125">
    <property type="entry name" value="GPCR_opsins"/>
</dbReference>
<dbReference type="Proteomes" id="UP001159428">
    <property type="component" value="Unassembled WGS sequence"/>
</dbReference>
<evidence type="ECO:0000256" key="5">
    <source>
        <dbReference type="ARBA" id="ARBA00023136"/>
    </source>
</evidence>
<keyword evidence="12" id="KW-1185">Reference proteome</keyword>
<organism evidence="11 12">
    <name type="scientific">Pocillopora meandrina</name>
    <dbReference type="NCBI Taxonomy" id="46732"/>
    <lineage>
        <taxon>Eukaryota</taxon>
        <taxon>Metazoa</taxon>
        <taxon>Cnidaria</taxon>
        <taxon>Anthozoa</taxon>
        <taxon>Hexacorallia</taxon>
        <taxon>Scleractinia</taxon>
        <taxon>Astrocoeniina</taxon>
        <taxon>Pocilloporidae</taxon>
        <taxon>Pocillopora</taxon>
    </lineage>
</organism>
<feature type="non-terminal residue" evidence="11">
    <location>
        <position position="390"/>
    </location>
</feature>
<feature type="transmembrane region" description="Helical" evidence="9">
    <location>
        <begin position="271"/>
        <end position="294"/>
    </location>
</feature>
<accession>A0AAU9XT31</accession>
<name>A0AAU9XT31_9CNID</name>
<keyword evidence="7 8" id="KW-0807">Transducer</keyword>
<dbReference type="PRINTS" id="PR00237">
    <property type="entry name" value="GPCRRHODOPSN"/>
</dbReference>
<keyword evidence="2 8" id="KW-0812">Transmembrane</keyword>
<dbReference type="SMART" id="SM01381">
    <property type="entry name" value="7TM_GPCR_Srsx"/>
    <property type="match status" value="1"/>
</dbReference>
<feature type="transmembrane region" description="Helical" evidence="9">
    <location>
        <begin position="171"/>
        <end position="192"/>
    </location>
</feature>
<keyword evidence="6 8" id="KW-0675">Receptor</keyword>
<feature type="transmembrane region" description="Helical" evidence="9">
    <location>
        <begin position="87"/>
        <end position="113"/>
    </location>
</feature>
<protein>
    <recommendedName>
        <fullName evidence="10">G-protein coupled receptors family 1 profile domain-containing protein</fullName>
    </recommendedName>
</protein>